<evidence type="ECO:0000313" key="3">
    <source>
        <dbReference type="Proteomes" id="UP000437131"/>
    </source>
</evidence>
<comment type="caution">
    <text evidence="2">The sequence shown here is derived from an EMBL/GenBank/DDBJ whole genome shotgun (WGS) entry which is preliminary data.</text>
</comment>
<evidence type="ECO:0000313" key="2">
    <source>
        <dbReference type="EMBL" id="MTF39043.1"/>
    </source>
</evidence>
<sequence>MFAEFDKKGLIYPNANTEYFKIVEYKQGFPYSFETGMSPLSYKQISEREKKLSYWKREIQDLEEDAKKALSKWYTYP</sequence>
<accession>A0A844GU00</accession>
<dbReference type="RefSeq" id="WP_155083802.1">
    <property type="nucleotide sequence ID" value="NZ_WMIA01000009.1"/>
</dbReference>
<dbReference type="EMBL" id="WMIA01000009">
    <property type="protein sequence ID" value="MTF39043.1"/>
    <property type="molecule type" value="Genomic_DNA"/>
</dbReference>
<dbReference type="Proteomes" id="UP000437131">
    <property type="component" value="Unassembled WGS sequence"/>
</dbReference>
<reference evidence="2 3" key="1">
    <citation type="submission" date="2019-11" db="EMBL/GenBank/DDBJ databases">
        <title>Isolation of a new High Light Tolerant Cyanobacteria.</title>
        <authorList>
            <person name="Dobson Z."/>
            <person name="Vaughn N."/>
            <person name="Vaughn M."/>
            <person name="Fromme P."/>
            <person name="Mazor Y."/>
        </authorList>
    </citation>
    <scope>NUCLEOTIDE SEQUENCE [LARGE SCALE GENOMIC DNA]</scope>
    <source>
        <strain evidence="2 3">0216</strain>
    </source>
</reference>
<gene>
    <name evidence="2" type="ORF">GGC33_08885</name>
</gene>
<evidence type="ECO:0000256" key="1">
    <source>
        <dbReference type="SAM" id="Coils"/>
    </source>
</evidence>
<organism evidence="2 3">
    <name type="scientific">Cyanobacterium aponinum 0216</name>
    <dbReference type="NCBI Taxonomy" id="2676140"/>
    <lineage>
        <taxon>Bacteria</taxon>
        <taxon>Bacillati</taxon>
        <taxon>Cyanobacteriota</taxon>
        <taxon>Cyanophyceae</taxon>
        <taxon>Oscillatoriophycideae</taxon>
        <taxon>Chroococcales</taxon>
        <taxon>Geminocystaceae</taxon>
        <taxon>Cyanobacterium</taxon>
    </lineage>
</organism>
<proteinExistence type="predicted"/>
<keyword evidence="1" id="KW-0175">Coiled coil</keyword>
<name>A0A844GU00_9CHRO</name>
<feature type="coiled-coil region" evidence="1">
    <location>
        <begin position="45"/>
        <end position="72"/>
    </location>
</feature>
<dbReference type="AlphaFoldDB" id="A0A844GU00"/>
<protein>
    <submittedName>
        <fullName evidence="2">Uncharacterized protein</fullName>
    </submittedName>
</protein>